<gene>
    <name evidence="1" type="ORF">JCM16418_92</name>
</gene>
<accession>W7YCI6</accession>
<protein>
    <recommendedName>
        <fullName evidence="3">Thioredoxin-like fold domain-containing protein</fullName>
    </recommendedName>
</protein>
<organism evidence="1 2">
    <name type="scientific">Paenibacillus pini JCM 16418</name>
    <dbReference type="NCBI Taxonomy" id="1236976"/>
    <lineage>
        <taxon>Bacteria</taxon>
        <taxon>Bacillati</taxon>
        <taxon>Bacillota</taxon>
        <taxon>Bacilli</taxon>
        <taxon>Bacillales</taxon>
        <taxon>Paenibacillaceae</taxon>
        <taxon>Paenibacillus</taxon>
    </lineage>
</organism>
<comment type="caution">
    <text evidence="1">The sequence shown here is derived from an EMBL/GenBank/DDBJ whole genome shotgun (WGS) entry which is preliminary data.</text>
</comment>
<dbReference type="AlphaFoldDB" id="W7YCI6"/>
<dbReference type="EMBL" id="BAVZ01000001">
    <property type="protein sequence ID" value="GAF06147.1"/>
    <property type="molecule type" value="Genomic_DNA"/>
</dbReference>
<evidence type="ECO:0008006" key="3">
    <source>
        <dbReference type="Google" id="ProtNLM"/>
    </source>
</evidence>
<dbReference type="Proteomes" id="UP000019364">
    <property type="component" value="Unassembled WGS sequence"/>
</dbReference>
<sequence>MSNDFLIDRTDKRVNIEYGSTGTIVFFMSKTCEKCDFTIISQYSKILYFKTYIFLDADEQFVNDIQQQFPSFQIQKSNLTVLNKELNVEAVPMVYALNKVGQIVGAGIFNTYDSLLRKISPLVEVFGTGRLSHESIS</sequence>
<name>W7YCI6_9BACL</name>
<reference evidence="1 2" key="1">
    <citation type="journal article" date="2014" name="Genome Announc.">
        <title>Draft Genome Sequence of Paenibacillus pini JCM 16418T, Isolated from the Rhizosphere of Pine Tree.</title>
        <authorList>
            <person name="Yuki M."/>
            <person name="Oshima K."/>
            <person name="Suda W."/>
            <person name="Oshida Y."/>
            <person name="Kitamura K."/>
            <person name="Iida Y."/>
            <person name="Hattori M."/>
            <person name="Ohkuma M."/>
        </authorList>
    </citation>
    <scope>NUCLEOTIDE SEQUENCE [LARGE SCALE GENOMIC DNA]</scope>
    <source>
        <strain evidence="1 2">JCM 16418</strain>
    </source>
</reference>
<dbReference type="eggNOG" id="ENOG5034B0E">
    <property type="taxonomic scope" value="Bacteria"/>
</dbReference>
<evidence type="ECO:0000313" key="2">
    <source>
        <dbReference type="Proteomes" id="UP000019364"/>
    </source>
</evidence>
<dbReference type="STRING" id="1236976.JCM16418_92"/>
<proteinExistence type="predicted"/>
<evidence type="ECO:0000313" key="1">
    <source>
        <dbReference type="EMBL" id="GAF06147.1"/>
    </source>
</evidence>
<keyword evidence="2" id="KW-1185">Reference proteome</keyword>